<dbReference type="SFLD" id="SFLDG01129">
    <property type="entry name" value="C1.5:_HAD__Beta-PGM__Phosphata"/>
    <property type="match status" value="1"/>
</dbReference>
<evidence type="ECO:0000313" key="4">
    <source>
        <dbReference type="Proteomes" id="UP001287356"/>
    </source>
</evidence>
<evidence type="ECO:0000256" key="2">
    <source>
        <dbReference type="ARBA" id="ARBA00022801"/>
    </source>
</evidence>
<gene>
    <name evidence="3" type="ORF">B0T24DRAFT_265287</name>
</gene>
<dbReference type="Gene3D" id="3.40.50.1000">
    <property type="entry name" value="HAD superfamily/HAD-like"/>
    <property type="match status" value="1"/>
</dbReference>
<dbReference type="SFLD" id="SFLDS00003">
    <property type="entry name" value="Haloacid_Dehalogenase"/>
    <property type="match status" value="1"/>
</dbReference>
<dbReference type="InterPro" id="IPR006439">
    <property type="entry name" value="HAD-SF_hydro_IA"/>
</dbReference>
<dbReference type="Gene3D" id="1.10.150.240">
    <property type="entry name" value="Putative phosphatase, domain 2"/>
    <property type="match status" value="1"/>
</dbReference>
<dbReference type="EMBL" id="JAULSN010000004">
    <property type="protein sequence ID" value="KAK3373507.1"/>
    <property type="molecule type" value="Genomic_DNA"/>
</dbReference>
<dbReference type="GO" id="GO:0019120">
    <property type="term" value="F:hydrolase activity, acting on acid halide bonds, in C-halide compounds"/>
    <property type="evidence" value="ECO:0007669"/>
    <property type="project" value="InterPro"/>
</dbReference>
<proteinExistence type="inferred from homology"/>
<dbReference type="AlphaFoldDB" id="A0AAE0KC99"/>
<dbReference type="NCBIfam" id="TIGR01493">
    <property type="entry name" value="HAD-SF-IA-v2"/>
    <property type="match status" value="1"/>
</dbReference>
<reference evidence="3" key="1">
    <citation type="journal article" date="2023" name="Mol. Phylogenet. Evol.">
        <title>Genome-scale phylogeny and comparative genomics of the fungal order Sordariales.</title>
        <authorList>
            <person name="Hensen N."/>
            <person name="Bonometti L."/>
            <person name="Westerberg I."/>
            <person name="Brannstrom I.O."/>
            <person name="Guillou S."/>
            <person name="Cros-Aarteil S."/>
            <person name="Calhoun S."/>
            <person name="Haridas S."/>
            <person name="Kuo A."/>
            <person name="Mondo S."/>
            <person name="Pangilinan J."/>
            <person name="Riley R."/>
            <person name="LaButti K."/>
            <person name="Andreopoulos B."/>
            <person name="Lipzen A."/>
            <person name="Chen C."/>
            <person name="Yan M."/>
            <person name="Daum C."/>
            <person name="Ng V."/>
            <person name="Clum A."/>
            <person name="Steindorff A."/>
            <person name="Ohm R.A."/>
            <person name="Martin F."/>
            <person name="Silar P."/>
            <person name="Natvig D.O."/>
            <person name="Lalanne C."/>
            <person name="Gautier V."/>
            <person name="Ament-Velasquez S.L."/>
            <person name="Kruys A."/>
            <person name="Hutchinson M.I."/>
            <person name="Powell A.J."/>
            <person name="Barry K."/>
            <person name="Miller A.N."/>
            <person name="Grigoriev I.V."/>
            <person name="Debuchy R."/>
            <person name="Gladieux P."/>
            <person name="Hiltunen Thoren M."/>
            <person name="Johannesson H."/>
        </authorList>
    </citation>
    <scope>NUCLEOTIDE SEQUENCE</scope>
    <source>
        <strain evidence="3">CBS 958.72</strain>
    </source>
</reference>
<protein>
    <submittedName>
        <fullName evidence="3">HAD-like domain-containing protein</fullName>
    </submittedName>
</protein>
<dbReference type="PANTHER" id="PTHR43316">
    <property type="entry name" value="HYDROLASE, HALOACID DELAHOGENASE-RELATED"/>
    <property type="match status" value="1"/>
</dbReference>
<organism evidence="3 4">
    <name type="scientific">Lasiosphaeria ovina</name>
    <dbReference type="NCBI Taxonomy" id="92902"/>
    <lineage>
        <taxon>Eukaryota</taxon>
        <taxon>Fungi</taxon>
        <taxon>Dikarya</taxon>
        <taxon>Ascomycota</taxon>
        <taxon>Pezizomycotina</taxon>
        <taxon>Sordariomycetes</taxon>
        <taxon>Sordariomycetidae</taxon>
        <taxon>Sordariales</taxon>
        <taxon>Lasiosphaeriaceae</taxon>
        <taxon>Lasiosphaeria</taxon>
    </lineage>
</organism>
<dbReference type="InterPro" id="IPR006328">
    <property type="entry name" value="2-HAD"/>
</dbReference>
<dbReference type="InterPro" id="IPR023214">
    <property type="entry name" value="HAD_sf"/>
</dbReference>
<dbReference type="Proteomes" id="UP001287356">
    <property type="component" value="Unassembled WGS sequence"/>
</dbReference>
<reference evidence="3" key="2">
    <citation type="submission" date="2023-06" db="EMBL/GenBank/DDBJ databases">
        <authorList>
            <consortium name="Lawrence Berkeley National Laboratory"/>
            <person name="Haridas S."/>
            <person name="Hensen N."/>
            <person name="Bonometti L."/>
            <person name="Westerberg I."/>
            <person name="Brannstrom I.O."/>
            <person name="Guillou S."/>
            <person name="Cros-Aarteil S."/>
            <person name="Calhoun S."/>
            <person name="Kuo A."/>
            <person name="Mondo S."/>
            <person name="Pangilinan J."/>
            <person name="Riley R."/>
            <person name="Labutti K."/>
            <person name="Andreopoulos B."/>
            <person name="Lipzen A."/>
            <person name="Chen C."/>
            <person name="Yanf M."/>
            <person name="Daum C."/>
            <person name="Ng V."/>
            <person name="Clum A."/>
            <person name="Steindorff A."/>
            <person name="Ohm R."/>
            <person name="Martin F."/>
            <person name="Silar P."/>
            <person name="Natvig D."/>
            <person name="Lalanne C."/>
            <person name="Gautier V."/>
            <person name="Ament-Velasquez S.L."/>
            <person name="Kruys A."/>
            <person name="Hutchinson M.I."/>
            <person name="Powell A.J."/>
            <person name="Barry K."/>
            <person name="Miller A.N."/>
            <person name="Grigoriev I.V."/>
            <person name="Debuchy R."/>
            <person name="Gladieux P."/>
            <person name="Thoren M.H."/>
            <person name="Johannesson H."/>
        </authorList>
    </citation>
    <scope>NUCLEOTIDE SEQUENCE</scope>
    <source>
        <strain evidence="3">CBS 958.72</strain>
    </source>
</reference>
<dbReference type="Pfam" id="PF00702">
    <property type="entry name" value="Hydrolase"/>
    <property type="match status" value="1"/>
</dbReference>
<accession>A0AAE0KC99</accession>
<dbReference type="NCBIfam" id="TIGR01428">
    <property type="entry name" value="HAD_type_II"/>
    <property type="match status" value="1"/>
</dbReference>
<sequence>MSSASLASQIKGLTFDVFGTVVDCRTPVTKALVEAAAAKIASPAFGSLPPDIQARVRALTRDDWAAFTQEWLYSYGKFTHSFVPGVTEWKDIDTHHYDSFIELLDKWQLPGLYTPDEMKQLNKIWHALEPWPDSSEGIRKLGTRFKVSTLSNGNRSLLADLNEHGNLGFQYLASAEDFKAYKPNPATYLGACRQLGLEPGEVAMVAAHLGDLASARALGLRTVYVERRHEEDWKPDEERYREAKEWVDLWITEDEDGFKEVAKRLGI</sequence>
<keyword evidence="4" id="KW-1185">Reference proteome</keyword>
<dbReference type="InterPro" id="IPR023198">
    <property type="entry name" value="PGP-like_dom2"/>
</dbReference>
<keyword evidence="2" id="KW-0378">Hydrolase</keyword>
<comment type="caution">
    <text evidence="3">The sequence shown here is derived from an EMBL/GenBank/DDBJ whole genome shotgun (WGS) entry which is preliminary data.</text>
</comment>
<dbReference type="SUPFAM" id="SSF56784">
    <property type="entry name" value="HAD-like"/>
    <property type="match status" value="1"/>
</dbReference>
<evidence type="ECO:0000256" key="1">
    <source>
        <dbReference type="ARBA" id="ARBA00008106"/>
    </source>
</evidence>
<dbReference type="PRINTS" id="PR00413">
    <property type="entry name" value="HADHALOGNASE"/>
</dbReference>
<dbReference type="PANTHER" id="PTHR43316:SF3">
    <property type="entry name" value="HALOACID DEHALOGENASE, TYPE II (AFU_ORTHOLOGUE AFUA_2G07750)-RELATED"/>
    <property type="match status" value="1"/>
</dbReference>
<dbReference type="InterPro" id="IPR036412">
    <property type="entry name" value="HAD-like_sf"/>
</dbReference>
<dbReference type="InterPro" id="IPR051540">
    <property type="entry name" value="S-2-haloacid_dehalogenase"/>
</dbReference>
<comment type="similarity">
    <text evidence="1">Belongs to the HAD-like hydrolase superfamily. S-2-haloalkanoic acid dehalogenase family.</text>
</comment>
<dbReference type="GO" id="GO:0016791">
    <property type="term" value="F:phosphatase activity"/>
    <property type="evidence" value="ECO:0007669"/>
    <property type="project" value="UniProtKB-ARBA"/>
</dbReference>
<name>A0AAE0KC99_9PEZI</name>
<evidence type="ECO:0000313" key="3">
    <source>
        <dbReference type="EMBL" id="KAK3373507.1"/>
    </source>
</evidence>